<organism evidence="14 15">
    <name type="scientific">Pyrocoelia pectoralis</name>
    <dbReference type="NCBI Taxonomy" id="417401"/>
    <lineage>
        <taxon>Eukaryota</taxon>
        <taxon>Metazoa</taxon>
        <taxon>Ecdysozoa</taxon>
        <taxon>Arthropoda</taxon>
        <taxon>Hexapoda</taxon>
        <taxon>Insecta</taxon>
        <taxon>Pterygota</taxon>
        <taxon>Neoptera</taxon>
        <taxon>Endopterygota</taxon>
        <taxon>Coleoptera</taxon>
        <taxon>Polyphaga</taxon>
        <taxon>Elateriformia</taxon>
        <taxon>Elateroidea</taxon>
        <taxon>Lampyridae</taxon>
        <taxon>Lampyrinae</taxon>
        <taxon>Pyrocoelia</taxon>
    </lineage>
</organism>
<dbReference type="GO" id="GO:0006783">
    <property type="term" value="P:heme biosynthetic process"/>
    <property type="evidence" value="ECO:0007669"/>
    <property type="project" value="UniProtKB-KW"/>
</dbReference>
<dbReference type="PROSITE" id="PS01344">
    <property type="entry name" value="FRATAXIN_1"/>
    <property type="match status" value="1"/>
</dbReference>
<sequence>MQCPKRLVHLKKCLNVHRVRNTMTQCNLLSVTPRKLSYIPIATKLFDQFPRNFVITYQCFCTKPNETIDSITYEKICEDTLESLTEYIEELIESAQNLKLADVAYSDGVLTVNFGNTHGTYVINRQTPNRQIWLSSPTSGPKRYDFDTNNNCWIYKHDGRTLHQLLQEEFSKIIRNNVDFSKCSYSLV</sequence>
<evidence type="ECO:0000256" key="1">
    <source>
        <dbReference type="ARBA" id="ARBA00004173"/>
    </source>
</evidence>
<keyword evidence="12" id="KW-0350">Heme biosynthesis</keyword>
<dbReference type="PROSITE" id="PS50810">
    <property type="entry name" value="FRATAXIN_2"/>
    <property type="match status" value="1"/>
</dbReference>
<dbReference type="GO" id="GO:0051537">
    <property type="term" value="F:2 iron, 2 sulfur cluster binding"/>
    <property type="evidence" value="ECO:0007669"/>
    <property type="project" value="TreeGrafter"/>
</dbReference>
<dbReference type="PANTHER" id="PTHR16821:SF2">
    <property type="entry name" value="FRATAXIN, MITOCHONDRIAL"/>
    <property type="match status" value="1"/>
</dbReference>
<dbReference type="GO" id="GO:0008198">
    <property type="term" value="F:ferrous iron binding"/>
    <property type="evidence" value="ECO:0007669"/>
    <property type="project" value="TreeGrafter"/>
</dbReference>
<evidence type="ECO:0000256" key="4">
    <source>
        <dbReference type="ARBA" id="ARBA00022434"/>
    </source>
</evidence>
<dbReference type="NCBIfam" id="TIGR03421">
    <property type="entry name" value="FeS_CyaY"/>
    <property type="match status" value="1"/>
</dbReference>
<evidence type="ECO:0000313" key="14">
    <source>
        <dbReference type="EMBL" id="KAK5650867.1"/>
    </source>
</evidence>
<dbReference type="Pfam" id="PF01491">
    <property type="entry name" value="Frataxin_Cyay"/>
    <property type="match status" value="1"/>
</dbReference>
<dbReference type="EC" id="1.16.3.1" evidence="3"/>
<evidence type="ECO:0000256" key="13">
    <source>
        <dbReference type="ARBA" id="ARBA00047990"/>
    </source>
</evidence>
<comment type="similarity">
    <text evidence="2">Belongs to the frataxin family.</text>
</comment>
<accession>A0AAN7ZUD2</accession>
<evidence type="ECO:0000256" key="6">
    <source>
        <dbReference type="ARBA" id="ARBA00022496"/>
    </source>
</evidence>
<dbReference type="GO" id="GO:0034986">
    <property type="term" value="F:iron chaperone activity"/>
    <property type="evidence" value="ECO:0007669"/>
    <property type="project" value="TreeGrafter"/>
</dbReference>
<keyword evidence="4" id="KW-0409">Iron storage</keyword>
<reference evidence="14 15" key="1">
    <citation type="journal article" date="2024" name="Insects">
        <title>An Improved Chromosome-Level Genome Assembly of the Firefly Pyrocoelia pectoralis.</title>
        <authorList>
            <person name="Fu X."/>
            <person name="Meyer-Rochow V.B."/>
            <person name="Ballantyne L."/>
            <person name="Zhu X."/>
        </authorList>
    </citation>
    <scope>NUCLEOTIDE SEQUENCE [LARGE SCALE GENOMIC DNA]</scope>
    <source>
        <strain evidence="14">XCY_ONT2</strain>
    </source>
</reference>
<dbReference type="AlphaFoldDB" id="A0AAN7ZUD2"/>
<keyword evidence="11" id="KW-0496">Mitochondrion</keyword>
<name>A0AAN7ZUD2_9COLE</name>
<dbReference type="PANTHER" id="PTHR16821">
    <property type="entry name" value="FRATAXIN"/>
    <property type="match status" value="1"/>
</dbReference>
<evidence type="ECO:0000256" key="5">
    <source>
        <dbReference type="ARBA" id="ARBA00022448"/>
    </source>
</evidence>
<evidence type="ECO:0000256" key="11">
    <source>
        <dbReference type="ARBA" id="ARBA00023128"/>
    </source>
</evidence>
<dbReference type="EMBL" id="JAVRBK010000001">
    <property type="protein sequence ID" value="KAK5650867.1"/>
    <property type="molecule type" value="Genomic_DNA"/>
</dbReference>
<dbReference type="NCBIfam" id="TIGR03422">
    <property type="entry name" value="mito_frataxin"/>
    <property type="match status" value="1"/>
</dbReference>
<keyword evidence="10" id="KW-0406">Ion transport</keyword>
<dbReference type="SMART" id="SM01219">
    <property type="entry name" value="Frataxin_Cyay"/>
    <property type="match status" value="1"/>
</dbReference>
<evidence type="ECO:0000256" key="10">
    <source>
        <dbReference type="ARBA" id="ARBA00023065"/>
    </source>
</evidence>
<evidence type="ECO:0000256" key="12">
    <source>
        <dbReference type="ARBA" id="ARBA00023133"/>
    </source>
</evidence>
<dbReference type="InterPro" id="IPR002908">
    <property type="entry name" value="Frataxin/CyaY"/>
</dbReference>
<keyword evidence="5" id="KW-0813">Transport</keyword>
<keyword evidence="6" id="KW-0410">Iron transport</keyword>
<evidence type="ECO:0000256" key="9">
    <source>
        <dbReference type="ARBA" id="ARBA00023004"/>
    </source>
</evidence>
<dbReference type="InterPro" id="IPR017789">
    <property type="entry name" value="Frataxin"/>
</dbReference>
<dbReference type="GO" id="GO:0006826">
    <property type="term" value="P:iron ion transport"/>
    <property type="evidence" value="ECO:0007669"/>
    <property type="project" value="UniProtKB-KW"/>
</dbReference>
<dbReference type="GO" id="GO:0006879">
    <property type="term" value="P:intracellular iron ion homeostasis"/>
    <property type="evidence" value="ECO:0007669"/>
    <property type="project" value="UniProtKB-KW"/>
</dbReference>
<evidence type="ECO:0000256" key="8">
    <source>
        <dbReference type="ARBA" id="ARBA00023002"/>
    </source>
</evidence>
<dbReference type="SUPFAM" id="SSF55387">
    <property type="entry name" value="Frataxin/Nqo15-like"/>
    <property type="match status" value="1"/>
</dbReference>
<keyword evidence="9" id="KW-0408">Iron</keyword>
<comment type="catalytic activity">
    <reaction evidence="13">
        <text>4 Fe(2+) + O2 + 4 H(+) = 4 Fe(3+) + 2 H2O</text>
        <dbReference type="Rhea" id="RHEA:11148"/>
        <dbReference type="ChEBI" id="CHEBI:15377"/>
        <dbReference type="ChEBI" id="CHEBI:15378"/>
        <dbReference type="ChEBI" id="CHEBI:15379"/>
        <dbReference type="ChEBI" id="CHEBI:29033"/>
        <dbReference type="ChEBI" id="CHEBI:29034"/>
        <dbReference type="EC" id="1.16.3.1"/>
    </reaction>
</comment>
<dbReference type="PRINTS" id="PR00904">
    <property type="entry name" value="FRATAXIN"/>
</dbReference>
<evidence type="ECO:0000313" key="15">
    <source>
        <dbReference type="Proteomes" id="UP001329430"/>
    </source>
</evidence>
<evidence type="ECO:0000256" key="7">
    <source>
        <dbReference type="ARBA" id="ARBA00022946"/>
    </source>
</evidence>
<dbReference type="GO" id="GO:0016226">
    <property type="term" value="P:iron-sulfur cluster assembly"/>
    <property type="evidence" value="ECO:0007669"/>
    <property type="project" value="InterPro"/>
</dbReference>
<gene>
    <name evidence="14" type="ORF">RI129_001896</name>
</gene>
<dbReference type="InterPro" id="IPR036524">
    <property type="entry name" value="Frataxin/CyaY_sf"/>
</dbReference>
<comment type="caution">
    <text evidence="14">The sequence shown here is derived from an EMBL/GenBank/DDBJ whole genome shotgun (WGS) entry which is preliminary data.</text>
</comment>
<comment type="subcellular location">
    <subcellularLocation>
        <location evidence="1">Mitochondrion</location>
    </subcellularLocation>
</comment>
<protein>
    <recommendedName>
        <fullName evidence="3">ferroxidase</fullName>
        <ecNumber evidence="3">1.16.3.1</ecNumber>
    </recommendedName>
</protein>
<dbReference type="GO" id="GO:0004322">
    <property type="term" value="F:ferroxidase activity"/>
    <property type="evidence" value="ECO:0007669"/>
    <property type="project" value="UniProtKB-EC"/>
</dbReference>
<keyword evidence="15" id="KW-1185">Reference proteome</keyword>
<dbReference type="Gene3D" id="3.30.920.10">
    <property type="entry name" value="Frataxin/CyaY"/>
    <property type="match status" value="1"/>
</dbReference>
<dbReference type="Proteomes" id="UP001329430">
    <property type="component" value="Chromosome 1"/>
</dbReference>
<keyword evidence="8" id="KW-0560">Oxidoreductase</keyword>
<dbReference type="InterPro" id="IPR020895">
    <property type="entry name" value="Frataxin_CS"/>
</dbReference>
<dbReference type="GO" id="GO:0005739">
    <property type="term" value="C:mitochondrion"/>
    <property type="evidence" value="ECO:0007669"/>
    <property type="project" value="UniProtKB-SubCell"/>
</dbReference>
<evidence type="ECO:0000256" key="2">
    <source>
        <dbReference type="ARBA" id="ARBA00008183"/>
    </source>
</evidence>
<dbReference type="GO" id="GO:0008199">
    <property type="term" value="F:ferric iron binding"/>
    <property type="evidence" value="ECO:0007669"/>
    <property type="project" value="InterPro"/>
</dbReference>
<proteinExistence type="inferred from homology"/>
<dbReference type="FunFam" id="3.30.920.10:FF:000002">
    <property type="entry name" value="Frataxin, mitochondrial"/>
    <property type="match status" value="1"/>
</dbReference>
<evidence type="ECO:0000256" key="3">
    <source>
        <dbReference type="ARBA" id="ARBA00013107"/>
    </source>
</evidence>
<keyword evidence="7" id="KW-0809">Transit peptide</keyword>
<dbReference type="CDD" id="cd00503">
    <property type="entry name" value="Frataxin"/>
    <property type="match status" value="1"/>
</dbReference>